<feature type="region of interest" description="Disordered" evidence="1">
    <location>
        <begin position="125"/>
        <end position="156"/>
    </location>
</feature>
<sequence>MNSSRYSSVLVVMLSVLLASPNVWADPGKAAEYYKQASEAYAAGRLQEAADLLERAFAEEPDLVYQYNRILAFEGLNDFDAALRLVDIYKDPMLRDPDNRFSDIATIEQRLKDGKEVARLKAQVEEEERLKREEEEKKNAELKTPPDPEPKDSDEAGPNWVAISLVSAGVVSLGAGGLFASGLLVSDELDSTKCVNDNLSAGSAGDAIFQNCDAYAGLISYDARANQYADDKSAIETQQLMSIVFLSAGAVLATSGVLVWVLSDSSEANASLFPVVGADRAGAGLNVNF</sequence>
<reference evidence="4 5" key="1">
    <citation type="submission" date="2019-08" db="EMBL/GenBank/DDBJ databases">
        <authorList>
            <person name="Liang Q."/>
        </authorList>
    </citation>
    <scope>NUCLEOTIDE SEQUENCE [LARGE SCALE GENOMIC DNA]</scope>
    <source>
        <strain evidence="4 5">V1718</strain>
    </source>
</reference>
<feature type="compositionally biased region" description="Basic and acidic residues" evidence="1">
    <location>
        <begin position="125"/>
        <end position="154"/>
    </location>
</feature>
<accession>A0A5B8XWG4</accession>
<keyword evidence="2" id="KW-0472">Membrane</keyword>
<dbReference type="OrthoDB" id="5512057at2"/>
<dbReference type="EMBL" id="CP042467">
    <property type="protein sequence ID" value="QED29511.1"/>
    <property type="molecule type" value="Genomic_DNA"/>
</dbReference>
<feature type="signal peptide" evidence="3">
    <location>
        <begin position="1"/>
        <end position="25"/>
    </location>
</feature>
<evidence type="ECO:0000313" key="4">
    <source>
        <dbReference type="EMBL" id="QED29511.1"/>
    </source>
</evidence>
<dbReference type="SUPFAM" id="SSF48452">
    <property type="entry name" value="TPR-like"/>
    <property type="match status" value="1"/>
</dbReference>
<keyword evidence="2" id="KW-1133">Transmembrane helix</keyword>
<evidence type="ECO:0000256" key="1">
    <source>
        <dbReference type="SAM" id="MobiDB-lite"/>
    </source>
</evidence>
<dbReference type="Proteomes" id="UP000321595">
    <property type="component" value="Chromosome"/>
</dbReference>
<organism evidence="4 5">
    <name type="scientific">Microvenator marinus</name>
    <dbReference type="NCBI Taxonomy" id="2600177"/>
    <lineage>
        <taxon>Bacteria</taxon>
        <taxon>Deltaproteobacteria</taxon>
        <taxon>Bradymonadales</taxon>
        <taxon>Microvenatoraceae</taxon>
        <taxon>Microvenator</taxon>
    </lineage>
</organism>
<keyword evidence="5" id="KW-1185">Reference proteome</keyword>
<dbReference type="RefSeq" id="WP_146962744.1">
    <property type="nucleotide sequence ID" value="NZ_CP042467.1"/>
</dbReference>
<dbReference type="InterPro" id="IPR011990">
    <property type="entry name" value="TPR-like_helical_dom_sf"/>
</dbReference>
<dbReference type="KEGG" id="bbae:FRD01_20180"/>
<dbReference type="Gene3D" id="1.25.40.10">
    <property type="entry name" value="Tetratricopeptide repeat domain"/>
    <property type="match status" value="1"/>
</dbReference>
<keyword evidence="3" id="KW-0732">Signal</keyword>
<feature type="transmembrane region" description="Helical" evidence="2">
    <location>
        <begin position="160"/>
        <end position="185"/>
    </location>
</feature>
<protein>
    <submittedName>
        <fullName evidence="4">Tetratricopeptide repeat protein</fullName>
    </submittedName>
</protein>
<evidence type="ECO:0000256" key="3">
    <source>
        <dbReference type="SAM" id="SignalP"/>
    </source>
</evidence>
<feature type="chain" id="PRO_5022972320" evidence="3">
    <location>
        <begin position="26"/>
        <end position="289"/>
    </location>
</feature>
<dbReference type="AlphaFoldDB" id="A0A5B8XWG4"/>
<proteinExistence type="predicted"/>
<name>A0A5B8XWG4_9DELT</name>
<gene>
    <name evidence="4" type="ORF">FRD01_20180</name>
</gene>
<evidence type="ECO:0000313" key="5">
    <source>
        <dbReference type="Proteomes" id="UP000321595"/>
    </source>
</evidence>
<keyword evidence="2" id="KW-0812">Transmembrane</keyword>
<evidence type="ECO:0000256" key="2">
    <source>
        <dbReference type="SAM" id="Phobius"/>
    </source>
</evidence>
<feature type="transmembrane region" description="Helical" evidence="2">
    <location>
        <begin position="240"/>
        <end position="262"/>
    </location>
</feature>